<sequence length="84" mass="9468">DDNKQDEQCHRNNQGAVVERLAQGAAGVKRTTGQHPGGIVVIPNYMDVYDFTPVQYPADDLTAEWQTTHFNFHDIDENVLKLDV</sequence>
<proteinExistence type="predicted"/>
<protein>
    <submittedName>
        <fullName evidence="2">DNA polymerase III polC-type</fullName>
    </submittedName>
</protein>
<dbReference type="Gene3D" id="3.30.1900.20">
    <property type="match status" value="1"/>
</dbReference>
<accession>W1XCP2</accession>
<evidence type="ECO:0000259" key="1">
    <source>
        <dbReference type="Pfam" id="PF07733"/>
    </source>
</evidence>
<dbReference type="InterPro" id="IPR011708">
    <property type="entry name" value="DNA_pol3_alpha_NTPase_dom"/>
</dbReference>
<organism evidence="2">
    <name type="scientific">human gut metagenome</name>
    <dbReference type="NCBI Taxonomy" id="408170"/>
    <lineage>
        <taxon>unclassified sequences</taxon>
        <taxon>metagenomes</taxon>
        <taxon>organismal metagenomes</taxon>
    </lineage>
</organism>
<name>W1XCP2_9ZZZZ</name>
<dbReference type="InterPro" id="IPR004805">
    <property type="entry name" value="DnaE2/DnaE/PolC"/>
</dbReference>
<dbReference type="GO" id="GO:0006260">
    <property type="term" value="P:DNA replication"/>
    <property type="evidence" value="ECO:0007669"/>
    <property type="project" value="InterPro"/>
</dbReference>
<gene>
    <name evidence="2" type="ORF">Q604_UNBC17327G0001</name>
</gene>
<dbReference type="EMBL" id="AZMM01017327">
    <property type="protein sequence ID" value="ETJ26574.1"/>
    <property type="molecule type" value="Genomic_DNA"/>
</dbReference>
<feature type="domain" description="Bacterial DNA polymerase III alpha subunit NTPase" evidence="1">
    <location>
        <begin position="7"/>
        <end position="84"/>
    </location>
</feature>
<evidence type="ECO:0000313" key="2">
    <source>
        <dbReference type="EMBL" id="ETJ26574.1"/>
    </source>
</evidence>
<dbReference type="PANTHER" id="PTHR32294:SF5">
    <property type="entry name" value="DNA POLYMERASE III POLC-TYPE"/>
    <property type="match status" value="1"/>
</dbReference>
<dbReference type="AlphaFoldDB" id="W1XCP2"/>
<dbReference type="Pfam" id="PF07733">
    <property type="entry name" value="DNA_pol3_alpha"/>
    <property type="match status" value="1"/>
</dbReference>
<dbReference type="PANTHER" id="PTHR32294">
    <property type="entry name" value="DNA POLYMERASE III SUBUNIT ALPHA"/>
    <property type="match status" value="1"/>
</dbReference>
<feature type="non-terminal residue" evidence="2">
    <location>
        <position position="84"/>
    </location>
</feature>
<comment type="caution">
    <text evidence="2">The sequence shown here is derived from an EMBL/GenBank/DDBJ whole genome shotgun (WGS) entry which is preliminary data.</text>
</comment>
<dbReference type="GO" id="GO:0008408">
    <property type="term" value="F:3'-5' exonuclease activity"/>
    <property type="evidence" value="ECO:0007669"/>
    <property type="project" value="InterPro"/>
</dbReference>
<feature type="non-terminal residue" evidence="2">
    <location>
        <position position="1"/>
    </location>
</feature>
<reference evidence="2" key="1">
    <citation type="submission" date="2013-12" db="EMBL/GenBank/DDBJ databases">
        <title>A Varibaculum cambriense genome reconstructed from a premature infant gut community with otherwise low bacterial novelty that shifts toward anaerobic metabolism during the third week of life.</title>
        <authorList>
            <person name="Brown C.T."/>
            <person name="Sharon I."/>
            <person name="Thomas B.C."/>
            <person name="Castelle C.J."/>
            <person name="Morowitz M.J."/>
            <person name="Banfield J.F."/>
        </authorList>
    </citation>
    <scope>NUCLEOTIDE SEQUENCE</scope>
</reference>